<dbReference type="RefSeq" id="WP_227321940.1">
    <property type="nucleotide sequence ID" value="NZ_JAESVB010000005.1"/>
</dbReference>
<feature type="transmembrane region" description="Helical" evidence="9">
    <location>
        <begin position="176"/>
        <end position="199"/>
    </location>
</feature>
<feature type="transmembrane region" description="Helical" evidence="9">
    <location>
        <begin position="312"/>
        <end position="332"/>
    </location>
</feature>
<comment type="caution">
    <text evidence="10">The sequence shown here is derived from an EMBL/GenBank/DDBJ whole genome shotgun (WGS) entry which is preliminary data.</text>
</comment>
<protein>
    <submittedName>
        <fullName evidence="10">Mannosyltransferase</fullName>
    </submittedName>
</protein>
<dbReference type="EMBL" id="JAESVB010000005">
    <property type="protein sequence ID" value="MCB8876290.1"/>
    <property type="molecule type" value="Genomic_DNA"/>
</dbReference>
<gene>
    <name evidence="10" type="ORF">ASILVAE211_13945</name>
</gene>
<keyword evidence="3 10" id="KW-0328">Glycosyltransferase</keyword>
<keyword evidence="8 9" id="KW-0472">Membrane</keyword>
<organism evidence="10 11">
    <name type="scientific">Acidisoma silvae</name>
    <dbReference type="NCBI Taxonomy" id="2802396"/>
    <lineage>
        <taxon>Bacteria</taxon>
        <taxon>Pseudomonadati</taxon>
        <taxon>Pseudomonadota</taxon>
        <taxon>Alphaproteobacteria</taxon>
        <taxon>Acetobacterales</taxon>
        <taxon>Acidocellaceae</taxon>
        <taxon>Acidisoma</taxon>
    </lineage>
</organism>
<dbReference type="PANTHER" id="PTHR22760">
    <property type="entry name" value="GLYCOSYLTRANSFERASE"/>
    <property type="match status" value="1"/>
</dbReference>
<dbReference type="GO" id="GO:0012505">
    <property type="term" value="C:endomembrane system"/>
    <property type="evidence" value="ECO:0007669"/>
    <property type="project" value="UniProtKB-SubCell"/>
</dbReference>
<evidence type="ECO:0000313" key="10">
    <source>
        <dbReference type="EMBL" id="MCB8876290.1"/>
    </source>
</evidence>
<proteinExistence type="predicted"/>
<dbReference type="GO" id="GO:0000030">
    <property type="term" value="F:mannosyltransferase activity"/>
    <property type="evidence" value="ECO:0007669"/>
    <property type="project" value="TreeGrafter"/>
</dbReference>
<reference evidence="10" key="2">
    <citation type="submission" date="2021-01" db="EMBL/GenBank/DDBJ databases">
        <authorList>
            <person name="Mieszkin S."/>
            <person name="Pouder E."/>
            <person name="Alain K."/>
        </authorList>
    </citation>
    <scope>NUCLEOTIDE SEQUENCE</scope>
    <source>
        <strain evidence="10">HW T2.11</strain>
    </source>
</reference>
<evidence type="ECO:0000256" key="6">
    <source>
        <dbReference type="ARBA" id="ARBA00022824"/>
    </source>
</evidence>
<feature type="transmembrane region" description="Helical" evidence="9">
    <location>
        <begin position="287"/>
        <end position="306"/>
    </location>
</feature>
<comment type="subcellular location">
    <subcellularLocation>
        <location evidence="1">Endomembrane system</location>
        <topology evidence="1">Multi-pass membrane protein</topology>
    </subcellularLocation>
    <subcellularLocation>
        <location evidence="2">Endoplasmic reticulum membrane</location>
    </subcellularLocation>
</comment>
<evidence type="ECO:0000256" key="4">
    <source>
        <dbReference type="ARBA" id="ARBA00022679"/>
    </source>
</evidence>
<accession>A0A963YTS2</accession>
<evidence type="ECO:0000256" key="9">
    <source>
        <dbReference type="SAM" id="Phobius"/>
    </source>
</evidence>
<dbReference type="Proteomes" id="UP000708298">
    <property type="component" value="Unassembled WGS sequence"/>
</dbReference>
<feature type="transmembrane region" description="Helical" evidence="9">
    <location>
        <begin position="205"/>
        <end position="225"/>
    </location>
</feature>
<sequence>MAVWRARLAPHPLLCCLVIALIPRLGAAIGLQTYYTADELFQYIEQAHRLVFHQGVIPWEFQVGLRSWLIPLVLALPMAIGHWLTPTPLLGLVLIRVLCGIASLSLVWCAVRLGALSQGQRGAWLAGLLAALWPDFWLLAPHPLEETFAAYTMVPALYLAILHRRSPQRSHLLASGFLLGLAFVLREQMAPAIAIIGIYLCGRPIRNWVWAVGMALVPVIAAGALDWVTWGQPFRSFWLDPYLNLVVGIARGSFGSSPPFYYFGEFFYVWLWGTIPLAYLAWRGARMLPIAGWVAVVIIAEHSLISHKDFRFVFPAVALLVPLAGIGLACVWQAGATRRHALILAALLSGPYLSPPFFRFLGWQQNASTFYTELAAHKPCLVAIATRDRGFWPIVSVFGAGTQFTDETGINAADAVVARRGSTAIPPGFTLGSCAKQSWIPFKSRGPAVCFWTRPASFCQPSQAAPFVLVYPPAAHAYVIRDRLASHL</sequence>
<evidence type="ECO:0000256" key="2">
    <source>
        <dbReference type="ARBA" id="ARBA00004586"/>
    </source>
</evidence>
<keyword evidence="11" id="KW-1185">Reference proteome</keyword>
<evidence type="ECO:0000256" key="5">
    <source>
        <dbReference type="ARBA" id="ARBA00022692"/>
    </source>
</evidence>
<feature type="transmembrane region" description="Helical" evidence="9">
    <location>
        <begin position="123"/>
        <end position="142"/>
    </location>
</feature>
<reference evidence="10" key="1">
    <citation type="journal article" date="2021" name="Microorganisms">
        <title>Acidisoma silvae sp. nov. and Acidisomacellulosilytica sp. nov., Two Acidophilic Bacteria Isolated from Decaying Wood, Hydrolyzing Cellulose and Producing Poly-3-hydroxybutyrate.</title>
        <authorList>
            <person name="Mieszkin S."/>
            <person name="Pouder E."/>
            <person name="Uroz S."/>
            <person name="Simon-Colin C."/>
            <person name="Alain K."/>
        </authorList>
    </citation>
    <scope>NUCLEOTIDE SEQUENCE</scope>
    <source>
        <strain evidence="10">HW T2.11</strain>
    </source>
</reference>
<keyword evidence="5 9" id="KW-0812">Transmembrane</keyword>
<evidence type="ECO:0000256" key="1">
    <source>
        <dbReference type="ARBA" id="ARBA00004127"/>
    </source>
</evidence>
<evidence type="ECO:0000256" key="3">
    <source>
        <dbReference type="ARBA" id="ARBA00022676"/>
    </source>
</evidence>
<dbReference type="AlphaFoldDB" id="A0A963YTS2"/>
<evidence type="ECO:0000256" key="7">
    <source>
        <dbReference type="ARBA" id="ARBA00022989"/>
    </source>
</evidence>
<evidence type="ECO:0000313" key="11">
    <source>
        <dbReference type="Proteomes" id="UP000708298"/>
    </source>
</evidence>
<keyword evidence="6" id="KW-0256">Endoplasmic reticulum</keyword>
<name>A0A963YTS2_9PROT</name>
<evidence type="ECO:0000256" key="8">
    <source>
        <dbReference type="ARBA" id="ARBA00023136"/>
    </source>
</evidence>
<keyword evidence="4" id="KW-0808">Transferase</keyword>
<dbReference type="InterPro" id="IPR005599">
    <property type="entry name" value="GPI_mannosylTrfase"/>
</dbReference>
<feature type="transmembrane region" description="Helical" evidence="9">
    <location>
        <begin position="260"/>
        <end position="280"/>
    </location>
</feature>
<feature type="transmembrane region" description="Helical" evidence="9">
    <location>
        <begin position="89"/>
        <end position="111"/>
    </location>
</feature>
<dbReference type="Pfam" id="PF03901">
    <property type="entry name" value="Glyco_transf_22"/>
    <property type="match status" value="1"/>
</dbReference>
<keyword evidence="7 9" id="KW-1133">Transmembrane helix</keyword>